<dbReference type="EMBL" id="MNVC01000025">
    <property type="protein sequence ID" value="OIO19225.1"/>
    <property type="molecule type" value="Genomic_DNA"/>
</dbReference>
<evidence type="ECO:0000256" key="4">
    <source>
        <dbReference type="RuleBase" id="RU003512"/>
    </source>
</evidence>
<dbReference type="Gene3D" id="3.40.50.1980">
    <property type="entry name" value="Nitrogenase molybdenum iron protein domain"/>
    <property type="match status" value="2"/>
</dbReference>
<evidence type="ECO:0008006" key="7">
    <source>
        <dbReference type="Google" id="ProtNLM"/>
    </source>
</evidence>
<dbReference type="InterPro" id="IPR006129">
    <property type="entry name" value="AdhesinB"/>
</dbReference>
<dbReference type="PANTHER" id="PTHR42953:SF3">
    <property type="entry name" value="HIGH-AFFINITY ZINC UPTAKE SYSTEM PROTEIN ZNUA"/>
    <property type="match status" value="1"/>
</dbReference>
<dbReference type="PROSITE" id="PS51257">
    <property type="entry name" value="PROKAR_LIPOPROTEIN"/>
    <property type="match status" value="1"/>
</dbReference>
<evidence type="ECO:0000313" key="5">
    <source>
        <dbReference type="EMBL" id="OIO19225.1"/>
    </source>
</evidence>
<dbReference type="Pfam" id="PF01297">
    <property type="entry name" value="ZnuA"/>
    <property type="match status" value="1"/>
</dbReference>
<dbReference type="SUPFAM" id="SSF53807">
    <property type="entry name" value="Helical backbone' metal receptor"/>
    <property type="match status" value="1"/>
</dbReference>
<dbReference type="STRING" id="1805238.AUJ23_02365"/>
<organism evidence="5 6">
    <name type="scientific">Candidatus Magasanikbacteria bacterium CG1_02_32_51</name>
    <dbReference type="NCBI Taxonomy" id="1805238"/>
    <lineage>
        <taxon>Bacteria</taxon>
        <taxon>Candidatus Magasanikiibacteriota</taxon>
    </lineage>
</organism>
<evidence type="ECO:0000256" key="3">
    <source>
        <dbReference type="ARBA" id="ARBA00022729"/>
    </source>
</evidence>
<evidence type="ECO:0000256" key="1">
    <source>
        <dbReference type="ARBA" id="ARBA00011028"/>
    </source>
</evidence>
<evidence type="ECO:0000313" key="6">
    <source>
        <dbReference type="Proteomes" id="UP000181941"/>
    </source>
</evidence>
<gene>
    <name evidence="5" type="ORF">AUJ23_02365</name>
</gene>
<dbReference type="InterPro" id="IPR006127">
    <property type="entry name" value="ZnuA-like"/>
</dbReference>
<accession>A0A1J4U7C7</accession>
<dbReference type="GO" id="GO:0046872">
    <property type="term" value="F:metal ion binding"/>
    <property type="evidence" value="ECO:0007669"/>
    <property type="project" value="InterPro"/>
</dbReference>
<dbReference type="GO" id="GO:0030001">
    <property type="term" value="P:metal ion transport"/>
    <property type="evidence" value="ECO:0007669"/>
    <property type="project" value="InterPro"/>
</dbReference>
<protein>
    <recommendedName>
        <fullName evidence="7">Zinc ABC transporter substrate-binding protein</fullName>
    </recommendedName>
</protein>
<keyword evidence="2 4" id="KW-0813">Transport</keyword>
<evidence type="ECO:0000256" key="2">
    <source>
        <dbReference type="ARBA" id="ARBA00022448"/>
    </source>
</evidence>
<dbReference type="InterPro" id="IPR006128">
    <property type="entry name" value="Lipoprotein_PsaA-like"/>
</dbReference>
<comment type="caution">
    <text evidence="5">The sequence shown here is derived from an EMBL/GenBank/DDBJ whole genome shotgun (WGS) entry which is preliminary data.</text>
</comment>
<dbReference type="Proteomes" id="UP000181941">
    <property type="component" value="Unassembled WGS sequence"/>
</dbReference>
<dbReference type="GO" id="GO:0007155">
    <property type="term" value="P:cell adhesion"/>
    <property type="evidence" value="ECO:0007669"/>
    <property type="project" value="InterPro"/>
</dbReference>
<proteinExistence type="inferred from homology"/>
<keyword evidence="3" id="KW-0732">Signal</keyword>
<name>A0A1J4U7C7_9BACT</name>
<comment type="similarity">
    <text evidence="1 4">Belongs to the bacterial solute-binding protein 9 family.</text>
</comment>
<dbReference type="PANTHER" id="PTHR42953">
    <property type="entry name" value="HIGH-AFFINITY ZINC UPTAKE SYSTEM PROTEIN ZNUA-RELATED"/>
    <property type="match status" value="1"/>
</dbReference>
<dbReference type="InterPro" id="IPR050492">
    <property type="entry name" value="Bact_metal-bind_prot9"/>
</dbReference>
<dbReference type="PRINTS" id="PR00691">
    <property type="entry name" value="ADHESINB"/>
</dbReference>
<reference evidence="5 6" key="1">
    <citation type="journal article" date="2016" name="Environ. Microbiol.">
        <title>Genomic resolution of a cold subsurface aquifer community provides metabolic insights for novel microbes adapted to high CO concentrations.</title>
        <authorList>
            <person name="Probst A.J."/>
            <person name="Castelle C.J."/>
            <person name="Singh A."/>
            <person name="Brown C.T."/>
            <person name="Anantharaman K."/>
            <person name="Sharon I."/>
            <person name="Hug L.A."/>
            <person name="Burstein D."/>
            <person name="Emerson J.B."/>
            <person name="Thomas B.C."/>
            <person name="Banfield J.F."/>
        </authorList>
    </citation>
    <scope>NUCLEOTIDE SEQUENCE [LARGE SCALE GENOMIC DNA]</scope>
    <source>
        <strain evidence="5">CG1_02_32_51</strain>
    </source>
</reference>
<dbReference type="AlphaFoldDB" id="A0A1J4U7C7"/>
<dbReference type="PRINTS" id="PR00690">
    <property type="entry name" value="ADHESNFAMILY"/>
</dbReference>
<sequence length="307" mass="34553">MKKIIFVGILSLVLVVFLSGCLLNFQTKQKTNDKLKVAVTIFPIYDIVREIAGDKIEVSLVLPPGASPHTFEVSTSQIKNLQGIKTLFVVGQGLDNWSQNIISSVPDSQIFDLSKTITLKPFDIQDSNHTPDPDEEGSGQYDPHYWLDPTNAISVAKVVSKQLAVLSPENEVYFNQRAEDFINNLLARDIVWKEKLSGLENNKLVVFHDAWGYFADYYGLDIVASFEPFPGQEPTPQYLKELQIAVKDYNIKTLFAEPQLSQDSIKTFARDLGVDIKVLDPNGGVEGRNSYIEMMEFNVENVYELLK</sequence>